<keyword evidence="10 12" id="KW-0131">Cell cycle</keyword>
<keyword evidence="7 12" id="KW-0573">Peptidoglycan synthesis</keyword>
<feature type="transmembrane region" description="Helical" evidence="12">
    <location>
        <begin position="154"/>
        <end position="170"/>
    </location>
</feature>
<keyword evidence="12" id="KW-0460">Magnesium</keyword>
<dbReference type="EMBL" id="JAPDDT010000021">
    <property type="protein sequence ID" value="MCW1926109.1"/>
    <property type="molecule type" value="Genomic_DNA"/>
</dbReference>
<keyword evidence="3 12" id="KW-0132">Cell division</keyword>
<feature type="transmembrane region" description="Helical" evidence="12">
    <location>
        <begin position="332"/>
        <end position="352"/>
    </location>
</feature>
<evidence type="ECO:0000256" key="9">
    <source>
        <dbReference type="ARBA" id="ARBA00023136"/>
    </source>
</evidence>
<feature type="transmembrane region" description="Helical" evidence="12">
    <location>
        <begin position="243"/>
        <end position="267"/>
    </location>
</feature>
<evidence type="ECO:0000256" key="2">
    <source>
        <dbReference type="ARBA" id="ARBA00005583"/>
    </source>
</evidence>
<accession>A0ABT3GRK1</accession>
<dbReference type="PANTHER" id="PTHR22926:SF5">
    <property type="entry name" value="PHOSPHO-N-ACETYLMURAMOYL-PENTAPEPTIDE-TRANSFERASE HOMOLOG"/>
    <property type="match status" value="1"/>
</dbReference>
<keyword evidence="12" id="KW-1003">Cell membrane</keyword>
<comment type="pathway">
    <text evidence="12">Cell wall biogenesis; peptidoglycan biosynthesis.</text>
</comment>
<evidence type="ECO:0000256" key="6">
    <source>
        <dbReference type="ARBA" id="ARBA00022960"/>
    </source>
</evidence>
<dbReference type="PROSITE" id="PS01348">
    <property type="entry name" value="MRAY_2"/>
    <property type="match status" value="1"/>
</dbReference>
<keyword evidence="6 12" id="KW-0133">Cell shape</keyword>
<keyword evidence="9 12" id="KW-0472">Membrane</keyword>
<protein>
    <recommendedName>
        <fullName evidence="12 13">Phospho-N-acetylmuramoyl-pentapeptide-transferase</fullName>
        <ecNumber evidence="12 13">2.7.8.13</ecNumber>
    </recommendedName>
    <alternativeName>
        <fullName evidence="12">UDP-MurNAc-pentapeptide phosphotransferase</fullName>
    </alternativeName>
</protein>
<dbReference type="NCBIfam" id="TIGR00445">
    <property type="entry name" value="mraY"/>
    <property type="match status" value="1"/>
</dbReference>
<comment type="catalytic activity">
    <reaction evidence="12">
        <text>UDP-N-acetyl-alpha-D-muramoyl-L-alanyl-gamma-D-glutamyl-meso-2,6-diaminopimeloyl-D-alanyl-D-alanine + di-trans,octa-cis-undecaprenyl phosphate = di-trans,octa-cis-undecaprenyl diphospho-N-acetyl-alpha-D-muramoyl-L-alanyl-D-glutamyl-meso-2,6-diaminopimeloyl-D-alanyl-D-alanine + UMP</text>
        <dbReference type="Rhea" id="RHEA:28386"/>
        <dbReference type="ChEBI" id="CHEBI:57865"/>
        <dbReference type="ChEBI" id="CHEBI:60392"/>
        <dbReference type="ChEBI" id="CHEBI:61386"/>
        <dbReference type="ChEBI" id="CHEBI:61387"/>
        <dbReference type="EC" id="2.7.8.13"/>
    </reaction>
</comment>
<evidence type="ECO:0000256" key="11">
    <source>
        <dbReference type="ARBA" id="ARBA00023316"/>
    </source>
</evidence>
<keyword evidence="5 12" id="KW-0812">Transmembrane</keyword>
<keyword evidence="11 12" id="KW-0961">Cell wall biogenesis/degradation</keyword>
<evidence type="ECO:0000256" key="13">
    <source>
        <dbReference type="NCBIfam" id="TIGR00445"/>
    </source>
</evidence>
<evidence type="ECO:0000256" key="10">
    <source>
        <dbReference type="ARBA" id="ARBA00023306"/>
    </source>
</evidence>
<dbReference type="GO" id="GO:0016740">
    <property type="term" value="F:transferase activity"/>
    <property type="evidence" value="ECO:0007669"/>
    <property type="project" value="UniProtKB-KW"/>
</dbReference>
<feature type="transmembrane region" description="Helical" evidence="12">
    <location>
        <begin position="114"/>
        <end position="133"/>
    </location>
</feature>
<feature type="transmembrane region" description="Helical" evidence="12">
    <location>
        <begin position="382"/>
        <end position="401"/>
    </location>
</feature>
<keyword evidence="4 12" id="KW-0808">Transferase</keyword>
<feature type="transmembrane region" description="Helical" evidence="12">
    <location>
        <begin position="215"/>
        <end position="236"/>
    </location>
</feature>
<sequence>MLYWIYEWWKAAFEAEKGRGVQEWAHTFSFLNLLGYITFRAALGCVLAFLLSIFAGPRVIRRLISLKVGQPIRTAEEVHKLAELHGGKVGTPTMGGVLIIGSVLISVLVCAQPLNPFVAVCSCTMAALGLLGFCDDYKKVKQKKSDGVSARTKLFWQLVVALVAACFIYFKKEISGYGASPDELAKNLAGFRLGDQSISIGTICFPLFKTGIIDLGFLVIPFFAAIIIGCSNAVNLTDGLDGLATGCTITVALAYASLAYLAGHFYMAAEYLVVPYNRYIGELAVLLLALAGAGFGFLWFNCHPAKVFMGDTGSLAIGGALGTAAICVKQELLLVIIGGVFVMEAMSVMLQVGSFKLRRKRIFAMAPIHHHFELRGWHESQVIIRFWIISIMLALFGLALLKIA</sequence>
<dbReference type="EC" id="2.7.8.13" evidence="12 13"/>
<organism evidence="14 15">
    <name type="scientific">Luteolibacter arcticus</name>
    <dbReference type="NCBI Taxonomy" id="1581411"/>
    <lineage>
        <taxon>Bacteria</taxon>
        <taxon>Pseudomonadati</taxon>
        <taxon>Verrucomicrobiota</taxon>
        <taxon>Verrucomicrobiia</taxon>
        <taxon>Verrucomicrobiales</taxon>
        <taxon>Verrucomicrobiaceae</taxon>
        <taxon>Luteolibacter</taxon>
    </lineage>
</organism>
<dbReference type="InterPro" id="IPR003524">
    <property type="entry name" value="PNAcMuramoyl-5peptid_Trfase"/>
</dbReference>
<dbReference type="PROSITE" id="PS01347">
    <property type="entry name" value="MRAY_1"/>
    <property type="match status" value="1"/>
</dbReference>
<name>A0ABT3GRK1_9BACT</name>
<evidence type="ECO:0000256" key="12">
    <source>
        <dbReference type="HAMAP-Rule" id="MF_00038"/>
    </source>
</evidence>
<evidence type="ECO:0000313" key="14">
    <source>
        <dbReference type="EMBL" id="MCW1926109.1"/>
    </source>
</evidence>
<evidence type="ECO:0000256" key="7">
    <source>
        <dbReference type="ARBA" id="ARBA00022984"/>
    </source>
</evidence>
<evidence type="ECO:0000256" key="1">
    <source>
        <dbReference type="ARBA" id="ARBA00004141"/>
    </source>
</evidence>
<comment type="function">
    <text evidence="12">Catalyzes the initial step of the lipid cycle reactions in the biosynthesis of the cell wall peptidoglycan: transfers peptidoglycan precursor phospho-MurNAc-pentapeptide from UDP-MurNAc-pentapeptide onto the lipid carrier undecaprenyl phosphate, yielding undecaprenyl-pyrophosphoryl-MurNAc-pentapeptide, known as lipid I.</text>
</comment>
<comment type="subcellular location">
    <subcellularLocation>
        <location evidence="12">Cell membrane</location>
        <topology evidence="12">Multi-pass membrane protein</topology>
    </subcellularLocation>
    <subcellularLocation>
        <location evidence="1">Membrane</location>
        <topology evidence="1">Multi-pass membrane protein</topology>
    </subcellularLocation>
</comment>
<evidence type="ECO:0000256" key="3">
    <source>
        <dbReference type="ARBA" id="ARBA00022618"/>
    </source>
</evidence>
<evidence type="ECO:0000256" key="8">
    <source>
        <dbReference type="ARBA" id="ARBA00022989"/>
    </source>
</evidence>
<dbReference type="InterPro" id="IPR000715">
    <property type="entry name" value="Glycosyl_transferase_4"/>
</dbReference>
<dbReference type="PANTHER" id="PTHR22926">
    <property type="entry name" value="PHOSPHO-N-ACETYLMURAMOYL-PENTAPEPTIDE-TRANSFERASE"/>
    <property type="match status" value="1"/>
</dbReference>
<dbReference type="InterPro" id="IPR018480">
    <property type="entry name" value="PNAcMuramoyl-5peptid_Trfase_CS"/>
</dbReference>
<evidence type="ECO:0000313" key="15">
    <source>
        <dbReference type="Proteomes" id="UP001320876"/>
    </source>
</evidence>
<dbReference type="HAMAP" id="MF_00038">
    <property type="entry name" value="MraY"/>
    <property type="match status" value="1"/>
</dbReference>
<comment type="caution">
    <text evidence="14">The sequence shown here is derived from an EMBL/GenBank/DDBJ whole genome shotgun (WGS) entry which is preliminary data.</text>
</comment>
<evidence type="ECO:0000256" key="4">
    <source>
        <dbReference type="ARBA" id="ARBA00022679"/>
    </source>
</evidence>
<dbReference type="Pfam" id="PF00953">
    <property type="entry name" value="Glycos_transf_4"/>
    <property type="match status" value="1"/>
</dbReference>
<evidence type="ECO:0000256" key="5">
    <source>
        <dbReference type="ARBA" id="ARBA00022692"/>
    </source>
</evidence>
<dbReference type="CDD" id="cd06852">
    <property type="entry name" value="GT_MraY"/>
    <property type="match status" value="1"/>
</dbReference>
<gene>
    <name evidence="12 14" type="primary">mraY</name>
    <name evidence="14" type="ORF">OKA05_26355</name>
</gene>
<dbReference type="Proteomes" id="UP001320876">
    <property type="component" value="Unassembled WGS sequence"/>
</dbReference>
<feature type="transmembrane region" description="Helical" evidence="12">
    <location>
        <begin position="33"/>
        <end position="55"/>
    </location>
</feature>
<feature type="transmembrane region" description="Helical" evidence="12">
    <location>
        <begin position="279"/>
        <end position="300"/>
    </location>
</feature>
<keyword evidence="15" id="KW-1185">Reference proteome</keyword>
<keyword evidence="8 12" id="KW-1133">Transmembrane helix</keyword>
<proteinExistence type="inferred from homology"/>
<dbReference type="RefSeq" id="WP_264490217.1">
    <property type="nucleotide sequence ID" value="NZ_JAPDDT010000021.1"/>
</dbReference>
<comment type="similarity">
    <text evidence="2 12">Belongs to the glycosyltransferase 4 family. MraY subfamily.</text>
</comment>
<dbReference type="Pfam" id="PF10555">
    <property type="entry name" value="MraY_sig1"/>
    <property type="match status" value="1"/>
</dbReference>
<reference evidence="14 15" key="1">
    <citation type="submission" date="2022-10" db="EMBL/GenBank/DDBJ databases">
        <title>Luteolibacter arcticus strain CCTCC AB 2014275, whole genome shotgun sequencing project.</title>
        <authorList>
            <person name="Zhao G."/>
            <person name="Shen L."/>
        </authorList>
    </citation>
    <scope>NUCLEOTIDE SEQUENCE [LARGE SCALE GENOMIC DNA]</scope>
    <source>
        <strain evidence="14 15">CCTCC AB 2014275</strain>
    </source>
</reference>
<comment type="cofactor">
    <cofactor evidence="12">
        <name>Mg(2+)</name>
        <dbReference type="ChEBI" id="CHEBI:18420"/>
    </cofactor>
</comment>
<feature type="transmembrane region" description="Helical" evidence="12">
    <location>
        <begin position="89"/>
        <end position="108"/>
    </location>
</feature>
<keyword evidence="12" id="KW-0479">Metal-binding</keyword>